<keyword evidence="2" id="KW-1185">Reference proteome</keyword>
<dbReference type="EMBL" id="JAJEQR010000016">
    <property type="protein sequence ID" value="MCC2230749.1"/>
    <property type="molecule type" value="Genomic_DNA"/>
</dbReference>
<proteinExistence type="predicted"/>
<sequence length="237" mass="27035">MDPERLVLMKLNPRYFVSIMFPKRNFFAMQHSHAGRHLFLTLLAMLASWLIFAGSLAGLRQDRFVRPAADHLLRLRILPEDNSSEAQEEKLRVRDAVLAQLAAALPPNADRSQVEDYILTHSGALENTVKSALSGNERSFSLSLTDCWFPEKTYGSLFFPQGTYHALLIRIGQASGRNWWCCLYPQLCYRDAVTAAVSPESEEELRSVLTEEDSEVLDGRRKISFFLLEWLSEIFHA</sequence>
<evidence type="ECO:0000313" key="2">
    <source>
        <dbReference type="Proteomes" id="UP001198182"/>
    </source>
</evidence>
<dbReference type="InterPro" id="IPR014202">
    <property type="entry name" value="Spore_II_R"/>
</dbReference>
<dbReference type="RefSeq" id="WP_308453387.1">
    <property type="nucleotide sequence ID" value="NZ_JAJEQR010000016.1"/>
</dbReference>
<evidence type="ECO:0000313" key="1">
    <source>
        <dbReference type="EMBL" id="MCC2230749.1"/>
    </source>
</evidence>
<gene>
    <name evidence="1" type="ORF">LKD81_07005</name>
</gene>
<name>A0AAE3E9Z6_9FIRM</name>
<dbReference type="Proteomes" id="UP001198182">
    <property type="component" value="Unassembled WGS sequence"/>
</dbReference>
<dbReference type="AlphaFoldDB" id="A0AAE3E9Z6"/>
<comment type="caution">
    <text evidence="1">The sequence shown here is derived from an EMBL/GenBank/DDBJ whole genome shotgun (WGS) entry which is preliminary data.</text>
</comment>
<protein>
    <submittedName>
        <fullName evidence="1">Stage II sporulation protein R</fullName>
    </submittedName>
</protein>
<organism evidence="1 2">
    <name type="scientific">Hominifimenecus microfluidus</name>
    <dbReference type="NCBI Taxonomy" id="2885348"/>
    <lineage>
        <taxon>Bacteria</taxon>
        <taxon>Bacillati</taxon>
        <taxon>Bacillota</taxon>
        <taxon>Clostridia</taxon>
        <taxon>Lachnospirales</taxon>
        <taxon>Lachnospiraceae</taxon>
        <taxon>Hominifimenecus</taxon>
    </lineage>
</organism>
<reference evidence="1" key="1">
    <citation type="submission" date="2021-10" db="EMBL/GenBank/DDBJ databases">
        <title>Anaerobic single-cell dispensing facilitates the cultivation of human gut bacteria.</title>
        <authorList>
            <person name="Afrizal A."/>
        </authorList>
    </citation>
    <scope>NUCLEOTIDE SEQUENCE</scope>
    <source>
        <strain evidence="1">CLA-AA-H215</strain>
    </source>
</reference>
<accession>A0AAE3E9Z6</accession>
<dbReference type="Pfam" id="PF09551">
    <property type="entry name" value="Spore_II_R"/>
    <property type="match status" value="1"/>
</dbReference>